<name>A0ABX6A0X9_STRTE</name>
<dbReference type="Proteomes" id="UP000324308">
    <property type="component" value="Plasmid unnamed2"/>
</dbReference>
<organism evidence="2 3">
    <name type="scientific">Streptomyces tendae</name>
    <dbReference type="NCBI Taxonomy" id="1932"/>
    <lineage>
        <taxon>Bacteria</taxon>
        <taxon>Bacillati</taxon>
        <taxon>Actinomycetota</taxon>
        <taxon>Actinomycetes</taxon>
        <taxon>Kitasatosporales</taxon>
        <taxon>Streptomycetaceae</taxon>
        <taxon>Streptomyces</taxon>
    </lineage>
</organism>
<keyword evidence="2" id="KW-0614">Plasmid</keyword>
<protein>
    <submittedName>
        <fullName evidence="2">Uncharacterized protein</fullName>
    </submittedName>
</protein>
<feature type="region of interest" description="Disordered" evidence="1">
    <location>
        <begin position="43"/>
        <end position="88"/>
    </location>
</feature>
<reference evidence="2 3" key="1">
    <citation type="submission" date="2019-09" db="EMBL/GenBank/DDBJ databases">
        <title>Draft genome sequence of the Ebosin-producing strain Streptomyces sp. 139.</title>
        <authorList>
            <person name="Ai L."/>
            <person name="Geng M."/>
            <person name="Ma M."/>
            <person name="Bai L."/>
        </authorList>
    </citation>
    <scope>NUCLEOTIDE SEQUENCE [LARGE SCALE GENOMIC DNA]</scope>
    <source>
        <strain evidence="2 3">139</strain>
        <plasmid evidence="2 3">unnamed2</plasmid>
    </source>
</reference>
<keyword evidence="3" id="KW-1185">Reference proteome</keyword>
<feature type="compositionally biased region" description="Gly residues" evidence="1">
    <location>
        <begin position="64"/>
        <end position="75"/>
    </location>
</feature>
<evidence type="ECO:0000313" key="2">
    <source>
        <dbReference type="EMBL" id="QER90588.1"/>
    </source>
</evidence>
<evidence type="ECO:0000256" key="1">
    <source>
        <dbReference type="SAM" id="MobiDB-lite"/>
    </source>
</evidence>
<proteinExistence type="predicted"/>
<sequence>MALGQLFLLLGAERPARFLGRDVPLRQSGAPVRERERLVAQPDGLGRLGLGQGGRRGERRGARNGRGGGAGGGRGRSACPQVLTPRHA</sequence>
<geneLocation type="plasmid" evidence="2 3">
    <name>unnamed2</name>
</geneLocation>
<gene>
    <name evidence="2" type="ORF">F3L20_33750</name>
</gene>
<accession>A0ABX6A0X9</accession>
<dbReference type="EMBL" id="CP043961">
    <property type="protein sequence ID" value="QER90588.1"/>
    <property type="molecule type" value="Genomic_DNA"/>
</dbReference>
<evidence type="ECO:0000313" key="3">
    <source>
        <dbReference type="Proteomes" id="UP000324308"/>
    </source>
</evidence>